<dbReference type="EMBL" id="QFYR01000001">
    <property type="protein sequence ID" value="RAK57448.1"/>
    <property type="molecule type" value="Genomic_DNA"/>
</dbReference>
<organism evidence="3 4">
    <name type="scientific">Phenylobacterium deserti</name>
    <dbReference type="NCBI Taxonomy" id="1914756"/>
    <lineage>
        <taxon>Bacteria</taxon>
        <taxon>Pseudomonadati</taxon>
        <taxon>Pseudomonadota</taxon>
        <taxon>Alphaproteobacteria</taxon>
        <taxon>Caulobacterales</taxon>
        <taxon>Caulobacteraceae</taxon>
        <taxon>Phenylobacterium</taxon>
    </lineage>
</organism>
<evidence type="ECO:0000313" key="4">
    <source>
        <dbReference type="Proteomes" id="UP000249725"/>
    </source>
</evidence>
<keyword evidence="2" id="KW-1133">Transmembrane helix</keyword>
<keyword evidence="2" id="KW-0812">Transmembrane</keyword>
<keyword evidence="2" id="KW-0472">Membrane</keyword>
<feature type="compositionally biased region" description="Low complexity" evidence="1">
    <location>
        <begin position="275"/>
        <end position="285"/>
    </location>
</feature>
<feature type="region of interest" description="Disordered" evidence="1">
    <location>
        <begin position="143"/>
        <end position="198"/>
    </location>
</feature>
<evidence type="ECO:0000256" key="1">
    <source>
        <dbReference type="SAM" id="MobiDB-lite"/>
    </source>
</evidence>
<reference evidence="4" key="1">
    <citation type="submission" date="2018-05" db="EMBL/GenBank/DDBJ databases">
        <authorList>
            <person name="Li X."/>
        </authorList>
    </citation>
    <scope>NUCLEOTIDE SEQUENCE [LARGE SCALE GENOMIC DNA]</scope>
    <source>
        <strain evidence="4">YIM 73061</strain>
    </source>
</reference>
<keyword evidence="4" id="KW-1185">Reference proteome</keyword>
<evidence type="ECO:0000256" key="2">
    <source>
        <dbReference type="SAM" id="Phobius"/>
    </source>
</evidence>
<evidence type="ECO:0000313" key="3">
    <source>
        <dbReference type="EMBL" id="RAK57448.1"/>
    </source>
</evidence>
<gene>
    <name evidence="3" type="ORF">DJ018_05775</name>
</gene>
<dbReference type="OrthoDB" id="7211232at2"/>
<dbReference type="RefSeq" id="WP_111513900.1">
    <property type="nucleotide sequence ID" value="NZ_QFYR01000001.1"/>
</dbReference>
<feature type="compositionally biased region" description="Basic and acidic residues" evidence="1">
    <location>
        <begin position="166"/>
        <end position="187"/>
    </location>
</feature>
<proteinExistence type="predicted"/>
<feature type="transmembrane region" description="Helical" evidence="2">
    <location>
        <begin position="20"/>
        <end position="39"/>
    </location>
</feature>
<dbReference type="AlphaFoldDB" id="A0A328AX64"/>
<dbReference type="Proteomes" id="UP000249725">
    <property type="component" value="Unassembled WGS sequence"/>
</dbReference>
<sequence>MALDPHDLQTETPAGVSRPLLVGGVAIACLLGVGLGLWARPSQSERRFSPPVAVQPKVAAPPRSLEIVVDDGPAPIGKPLEVLAASEAPELAAEAAVDPPEAPLIAPRREPEGLVKVQAISPAPPEPTEIAPPVLPPVRQKVETPATRTAKPAAKAEKSPVTNAKAEVKAKPAEAKPKALVKTKAEAPKATPSRAVKAGKVVKAKAKAAEAKIVRSEEAAKPKIAKLVRVVSKAVPHRSKKTEAREAPERPAKATTPQKVGKPAPKKPATDPKLQKAALPKTAPAKADKPVKVAQVKKAPAKPSRCASADPGAALVCSTPALGAADREMARAYREAQAAGVPAWRLEQQQQRWLNARANAAREAPWAVRDVYAARIAELRDMSRSRQQDF</sequence>
<comment type="caution">
    <text evidence="3">The sequence shown here is derived from an EMBL/GenBank/DDBJ whole genome shotgun (WGS) entry which is preliminary data.</text>
</comment>
<feature type="compositionally biased region" description="Low complexity" evidence="1">
    <location>
        <begin position="143"/>
        <end position="153"/>
    </location>
</feature>
<feature type="compositionally biased region" description="Basic and acidic residues" evidence="1">
    <location>
        <begin position="241"/>
        <end position="252"/>
    </location>
</feature>
<accession>A0A328AX64</accession>
<evidence type="ECO:0008006" key="5">
    <source>
        <dbReference type="Google" id="ProtNLM"/>
    </source>
</evidence>
<protein>
    <recommendedName>
        <fullName evidence="5">Lysozyme inhibitor LprI N-terminal domain-containing protein</fullName>
    </recommendedName>
</protein>
<feature type="region of interest" description="Disordered" evidence="1">
    <location>
        <begin position="232"/>
        <end position="293"/>
    </location>
</feature>
<name>A0A328AX64_9CAUL</name>